<name>A0A559KAG7_9BACL</name>
<evidence type="ECO:0000256" key="4">
    <source>
        <dbReference type="ARBA" id="ARBA00023295"/>
    </source>
</evidence>
<dbReference type="Gene3D" id="3.20.20.80">
    <property type="entry name" value="Glycosidases"/>
    <property type="match status" value="1"/>
</dbReference>
<feature type="active site" description="Proton donor" evidence="6">
    <location>
        <position position="229"/>
    </location>
</feature>
<dbReference type="Pfam" id="PF00023">
    <property type="entry name" value="Ank"/>
    <property type="match status" value="1"/>
</dbReference>
<keyword evidence="1" id="KW-0677">Repeat</keyword>
<accession>A0A559KAG7</accession>
<protein>
    <recommendedName>
        <fullName evidence="7">GH26 domain-containing protein</fullName>
    </recommendedName>
</protein>
<feature type="repeat" description="ANK" evidence="5">
    <location>
        <begin position="650"/>
        <end position="687"/>
    </location>
</feature>
<dbReference type="EMBL" id="VNJI01000017">
    <property type="protein sequence ID" value="TVY09130.1"/>
    <property type="molecule type" value="Genomic_DNA"/>
</dbReference>
<dbReference type="Pfam" id="PF12796">
    <property type="entry name" value="Ank_2"/>
    <property type="match status" value="1"/>
</dbReference>
<organism evidence="8 9">
    <name type="scientific">Paenibacillus cremeus</name>
    <dbReference type="NCBI Taxonomy" id="2163881"/>
    <lineage>
        <taxon>Bacteria</taxon>
        <taxon>Bacillati</taxon>
        <taxon>Bacillota</taxon>
        <taxon>Bacilli</taxon>
        <taxon>Bacillales</taxon>
        <taxon>Paenibacillaceae</taxon>
        <taxon>Paenibacillus</taxon>
    </lineage>
</organism>
<keyword evidence="3 5" id="KW-0040">ANK repeat</keyword>
<dbReference type="PROSITE" id="PS50088">
    <property type="entry name" value="ANK_REPEAT"/>
    <property type="match status" value="2"/>
</dbReference>
<comment type="caution">
    <text evidence="8">The sequence shown here is derived from an EMBL/GenBank/DDBJ whole genome shotgun (WGS) entry which is preliminary data.</text>
</comment>
<evidence type="ECO:0000256" key="6">
    <source>
        <dbReference type="PROSITE-ProRule" id="PRU01100"/>
    </source>
</evidence>
<dbReference type="SUPFAM" id="SSF48403">
    <property type="entry name" value="Ankyrin repeat"/>
    <property type="match status" value="1"/>
</dbReference>
<evidence type="ECO:0000256" key="3">
    <source>
        <dbReference type="ARBA" id="ARBA00023043"/>
    </source>
</evidence>
<dbReference type="SMART" id="SM00248">
    <property type="entry name" value="ANK"/>
    <property type="match status" value="4"/>
</dbReference>
<keyword evidence="9" id="KW-1185">Reference proteome</keyword>
<evidence type="ECO:0000313" key="9">
    <source>
        <dbReference type="Proteomes" id="UP000317036"/>
    </source>
</evidence>
<dbReference type="AlphaFoldDB" id="A0A559KAG7"/>
<dbReference type="InterPro" id="IPR002110">
    <property type="entry name" value="Ankyrin_rpt"/>
</dbReference>
<proteinExistence type="inferred from homology"/>
<reference evidence="8 9" key="1">
    <citation type="submission" date="2019-07" db="EMBL/GenBank/DDBJ databases">
        <authorList>
            <person name="Kim J."/>
        </authorList>
    </citation>
    <scope>NUCLEOTIDE SEQUENCE [LARGE SCALE GENOMIC DNA]</scope>
    <source>
        <strain evidence="8 9">JC52</strain>
    </source>
</reference>
<dbReference type="InterPro" id="IPR051637">
    <property type="entry name" value="Ank_repeat_dom-contain_49"/>
</dbReference>
<sequence>MSAGLGVMAAAAILFAYLQPEPLLMNMEKEPEAAPQTKATEPGPADWWTAQASSAQEAGQPDAAAEFRARAAAYLASAPAAMQPATLPDGVVGLPRLAEAALYTREPRDTAPKAVPAALAKFEPAAGTYLGMLGADRRVGFDFSKVPEVYGRKHAIYLVYVGWRKYQTDTSTYFPKRQADRVKELGGALQIGWEPRYGLADVLDDEYVRTFAREAKTSGIPIFLRYASEMNGAWVPWHGDPKLYIEKWRMIHDIMAEEAPNVAMVWSPNFAPTDQIDEYYPGDAYVDWVGFSLYSTPPKNEKDPEELRHTMIDDFAPLYAKYGYKPIMISEGAVGHTVLKTNTSYTAWAEAQLGYMYAYLPRLFPQVKGITYFNFSKAGATRTGMEYVYDLGENALMDGLYKRQIRSDWFLSQVGSGSEAVSYRYVPVSSASLPQGKHTVLMYARTADGSLPFAVALYKGNQRIGISYEMPWEVQADVAADSSSEPWRIVAYNQQMQPIATGTSQAKPKPQGKELDALNKQLIAAAERGDTKLVLQSIQDGASINFQDDRGRTPIMAATHGNKPDTVKALIQAGADINLQDNLWDNPFLYAGAEGLLDIVKLMIDAGADPKLRNRYGGSALIPAAERGHVAVVKELLERSKVDVNHINNLGWTALLEAIVLSNGDEKHQQIVQLLVDHGADVNIADKDGVTPLQHAKKRQFTEIERILTKAGAH</sequence>
<dbReference type="Pfam" id="PF02156">
    <property type="entry name" value="Glyco_hydro_26"/>
    <property type="match status" value="1"/>
</dbReference>
<dbReference type="SUPFAM" id="SSF51445">
    <property type="entry name" value="(Trans)glycosidases"/>
    <property type="match status" value="1"/>
</dbReference>
<dbReference type="PROSITE" id="PS51764">
    <property type="entry name" value="GH26"/>
    <property type="match status" value="1"/>
</dbReference>
<evidence type="ECO:0000259" key="7">
    <source>
        <dbReference type="PROSITE" id="PS51764"/>
    </source>
</evidence>
<feature type="domain" description="GH26" evidence="7">
    <location>
        <begin position="76"/>
        <end position="414"/>
    </location>
</feature>
<dbReference type="PANTHER" id="PTHR24180:SF45">
    <property type="entry name" value="POLY [ADP-RIBOSE] POLYMERASE TANKYRASE"/>
    <property type="match status" value="1"/>
</dbReference>
<comment type="similarity">
    <text evidence="6">Belongs to the glycosyl hydrolase 26 family.</text>
</comment>
<evidence type="ECO:0000256" key="1">
    <source>
        <dbReference type="ARBA" id="ARBA00022737"/>
    </source>
</evidence>
<dbReference type="Proteomes" id="UP000317036">
    <property type="component" value="Unassembled WGS sequence"/>
</dbReference>
<dbReference type="GO" id="GO:0004553">
    <property type="term" value="F:hydrolase activity, hydrolyzing O-glycosyl compounds"/>
    <property type="evidence" value="ECO:0007669"/>
    <property type="project" value="InterPro"/>
</dbReference>
<evidence type="ECO:0000256" key="2">
    <source>
        <dbReference type="ARBA" id="ARBA00022801"/>
    </source>
</evidence>
<dbReference type="InterPro" id="IPR036770">
    <property type="entry name" value="Ankyrin_rpt-contain_sf"/>
</dbReference>
<evidence type="ECO:0000256" key="5">
    <source>
        <dbReference type="PROSITE-ProRule" id="PRU00023"/>
    </source>
</evidence>
<dbReference type="InterPro" id="IPR017853">
    <property type="entry name" value="GH"/>
</dbReference>
<dbReference type="Gene3D" id="1.25.40.20">
    <property type="entry name" value="Ankyrin repeat-containing domain"/>
    <property type="match status" value="1"/>
</dbReference>
<evidence type="ECO:0000313" key="8">
    <source>
        <dbReference type="EMBL" id="TVY09130.1"/>
    </source>
</evidence>
<dbReference type="PANTHER" id="PTHR24180">
    <property type="entry name" value="CYCLIN-DEPENDENT KINASE INHIBITOR 2C-RELATED"/>
    <property type="match status" value="1"/>
</dbReference>
<keyword evidence="4 6" id="KW-0326">Glycosidase</keyword>
<gene>
    <name evidence="8" type="ORF">FPZ49_15075</name>
</gene>
<feature type="repeat" description="ANK" evidence="5">
    <location>
        <begin position="550"/>
        <end position="582"/>
    </location>
</feature>
<dbReference type="OrthoDB" id="9802773at2"/>
<dbReference type="PROSITE" id="PS50297">
    <property type="entry name" value="ANK_REP_REGION"/>
    <property type="match status" value="2"/>
</dbReference>
<keyword evidence="2 6" id="KW-0378">Hydrolase</keyword>
<dbReference type="PRINTS" id="PR01415">
    <property type="entry name" value="ANKYRIN"/>
</dbReference>
<feature type="active site" description="Nucleophile" evidence="6">
    <location>
        <position position="331"/>
    </location>
</feature>
<dbReference type="InterPro" id="IPR022790">
    <property type="entry name" value="GH26_dom"/>
</dbReference>